<dbReference type="HOGENOM" id="CLU_000288_57_1_1"/>
<dbReference type="AlphaFoldDB" id="B4J9I9"/>
<gene>
    <name evidence="5" type="primary">Dgri\GH22022</name>
    <name evidence="5" type="ORF">Dgri_GH22022</name>
</gene>
<dbReference type="PANTHER" id="PTHR22847:SF637">
    <property type="entry name" value="WD REPEAT DOMAIN 5B"/>
    <property type="match status" value="1"/>
</dbReference>
<evidence type="ECO:0000256" key="1">
    <source>
        <dbReference type="ARBA" id="ARBA00022574"/>
    </source>
</evidence>
<dbReference type="InterPro" id="IPR001680">
    <property type="entry name" value="WD40_rpt"/>
</dbReference>
<dbReference type="InterPro" id="IPR059122">
    <property type="entry name" value="Beta-prop_WDR5-like"/>
</dbReference>
<evidence type="ECO:0000256" key="2">
    <source>
        <dbReference type="ARBA" id="ARBA00022737"/>
    </source>
</evidence>
<dbReference type="SMART" id="SM00320">
    <property type="entry name" value="WD40"/>
    <property type="match status" value="7"/>
</dbReference>
<organism evidence="6">
    <name type="scientific">Drosophila grimshawi</name>
    <name type="common">Hawaiian fruit fly</name>
    <name type="synonym">Idiomyia grimshawi</name>
    <dbReference type="NCBI Taxonomy" id="7222"/>
    <lineage>
        <taxon>Eukaryota</taxon>
        <taxon>Metazoa</taxon>
        <taxon>Ecdysozoa</taxon>
        <taxon>Arthropoda</taxon>
        <taxon>Hexapoda</taxon>
        <taxon>Insecta</taxon>
        <taxon>Pterygota</taxon>
        <taxon>Neoptera</taxon>
        <taxon>Endopterygota</taxon>
        <taxon>Diptera</taxon>
        <taxon>Brachycera</taxon>
        <taxon>Muscomorpha</taxon>
        <taxon>Ephydroidea</taxon>
        <taxon>Drosophilidae</taxon>
        <taxon>Drosophila</taxon>
        <taxon>Hawaiian Drosophila</taxon>
    </lineage>
</organism>
<dbReference type="GO" id="GO:0042393">
    <property type="term" value="F:histone binding"/>
    <property type="evidence" value="ECO:0007669"/>
    <property type="project" value="TreeGrafter"/>
</dbReference>
<dbReference type="OrthoDB" id="674604at2759"/>
<dbReference type="InParanoid" id="B4J9I9"/>
<dbReference type="Gene3D" id="2.130.10.10">
    <property type="entry name" value="YVTN repeat-like/Quinoprotein amine dehydrogenase"/>
    <property type="match status" value="1"/>
</dbReference>
<dbReference type="CDD" id="cd00200">
    <property type="entry name" value="WD40"/>
    <property type="match status" value="1"/>
</dbReference>
<evidence type="ECO:0000256" key="3">
    <source>
        <dbReference type="PROSITE-ProRule" id="PRU00221"/>
    </source>
</evidence>
<dbReference type="InterPro" id="IPR015943">
    <property type="entry name" value="WD40/YVTN_repeat-like_dom_sf"/>
</dbReference>
<dbReference type="eggNOG" id="KOG0266">
    <property type="taxonomic scope" value="Eukaryota"/>
</dbReference>
<evidence type="ECO:0000313" key="5">
    <source>
        <dbReference type="EMBL" id="EDW02496.1"/>
    </source>
</evidence>
<dbReference type="InterPro" id="IPR020472">
    <property type="entry name" value="WD40_PAC1"/>
</dbReference>
<dbReference type="PROSITE" id="PS50082">
    <property type="entry name" value="WD_REPEATS_2"/>
    <property type="match status" value="6"/>
</dbReference>
<feature type="repeat" description="WD" evidence="3">
    <location>
        <begin position="145"/>
        <end position="186"/>
    </location>
</feature>
<proteinExistence type="predicted"/>
<dbReference type="InterPro" id="IPR019775">
    <property type="entry name" value="WD40_repeat_CS"/>
</dbReference>
<keyword evidence="6" id="KW-1185">Reference proteome</keyword>
<keyword evidence="2" id="KW-0677">Repeat</keyword>
<dbReference type="FunFam" id="2.130.10.10:FF:000228">
    <property type="entry name" value="COMPASS-like H3K4 histone methylase component WDR5A"/>
    <property type="match status" value="1"/>
</dbReference>
<name>B4J9I9_DROGR</name>
<dbReference type="SMR" id="B4J9I9"/>
<evidence type="ECO:0000313" key="6">
    <source>
        <dbReference type="Proteomes" id="UP000001070"/>
    </source>
</evidence>
<dbReference type="KEGG" id="dgr:6559634"/>
<evidence type="ECO:0000259" key="4">
    <source>
        <dbReference type="Pfam" id="PF25175"/>
    </source>
</evidence>
<protein>
    <submittedName>
        <fullName evidence="5">GH22022</fullName>
    </submittedName>
</protein>
<feature type="repeat" description="WD" evidence="3">
    <location>
        <begin position="294"/>
        <end position="316"/>
    </location>
</feature>
<dbReference type="FunCoup" id="B4J9I9">
    <property type="interactions" value="215"/>
</dbReference>
<dbReference type="PANTHER" id="PTHR22847">
    <property type="entry name" value="WD40 REPEAT PROTEIN"/>
    <property type="match status" value="1"/>
</dbReference>
<dbReference type="GO" id="GO:0044666">
    <property type="term" value="C:MLL3/4 complex"/>
    <property type="evidence" value="ECO:0007669"/>
    <property type="project" value="UniProtKB-ARBA"/>
</dbReference>
<keyword evidence="1 3" id="KW-0853">WD repeat</keyword>
<dbReference type="OMA" id="PVGYVKF"/>
<accession>B4J9I9</accession>
<reference evidence="5 6" key="1">
    <citation type="journal article" date="2007" name="Nature">
        <title>Evolution of genes and genomes on the Drosophila phylogeny.</title>
        <authorList>
            <consortium name="Drosophila 12 Genomes Consortium"/>
            <person name="Clark A.G."/>
            <person name="Eisen M.B."/>
            <person name="Smith D.R."/>
            <person name="Bergman C.M."/>
            <person name="Oliver B."/>
            <person name="Markow T.A."/>
            <person name="Kaufman T.C."/>
            <person name="Kellis M."/>
            <person name="Gelbart W."/>
            <person name="Iyer V.N."/>
            <person name="Pollard D.A."/>
            <person name="Sackton T.B."/>
            <person name="Larracuente A.M."/>
            <person name="Singh N.D."/>
            <person name="Abad J.P."/>
            <person name="Abt D.N."/>
            <person name="Adryan B."/>
            <person name="Aguade M."/>
            <person name="Akashi H."/>
            <person name="Anderson W.W."/>
            <person name="Aquadro C.F."/>
            <person name="Ardell D.H."/>
            <person name="Arguello R."/>
            <person name="Artieri C.G."/>
            <person name="Barbash D.A."/>
            <person name="Barker D."/>
            <person name="Barsanti P."/>
            <person name="Batterham P."/>
            <person name="Batzoglou S."/>
            <person name="Begun D."/>
            <person name="Bhutkar A."/>
            <person name="Blanco E."/>
            <person name="Bosak S.A."/>
            <person name="Bradley R.K."/>
            <person name="Brand A.D."/>
            <person name="Brent M.R."/>
            <person name="Brooks A.N."/>
            <person name="Brown R.H."/>
            <person name="Butlin R.K."/>
            <person name="Caggese C."/>
            <person name="Calvi B.R."/>
            <person name="Bernardo de Carvalho A."/>
            <person name="Caspi A."/>
            <person name="Castrezana S."/>
            <person name="Celniker S.E."/>
            <person name="Chang J.L."/>
            <person name="Chapple C."/>
            <person name="Chatterji S."/>
            <person name="Chinwalla A."/>
            <person name="Civetta A."/>
            <person name="Clifton S.W."/>
            <person name="Comeron J.M."/>
            <person name="Costello J.C."/>
            <person name="Coyne J.A."/>
            <person name="Daub J."/>
            <person name="David R.G."/>
            <person name="Delcher A.L."/>
            <person name="Delehaunty K."/>
            <person name="Do C.B."/>
            <person name="Ebling H."/>
            <person name="Edwards K."/>
            <person name="Eickbush T."/>
            <person name="Evans J.D."/>
            <person name="Filipski A."/>
            <person name="Findeiss S."/>
            <person name="Freyhult E."/>
            <person name="Fulton L."/>
            <person name="Fulton R."/>
            <person name="Garcia A.C."/>
            <person name="Gardiner A."/>
            <person name="Garfield D.A."/>
            <person name="Garvin B.E."/>
            <person name="Gibson G."/>
            <person name="Gilbert D."/>
            <person name="Gnerre S."/>
            <person name="Godfrey J."/>
            <person name="Good R."/>
            <person name="Gotea V."/>
            <person name="Gravely B."/>
            <person name="Greenberg A.J."/>
            <person name="Griffiths-Jones S."/>
            <person name="Gross S."/>
            <person name="Guigo R."/>
            <person name="Gustafson E.A."/>
            <person name="Haerty W."/>
            <person name="Hahn M.W."/>
            <person name="Halligan D.L."/>
            <person name="Halpern A.L."/>
            <person name="Halter G.M."/>
            <person name="Han M.V."/>
            <person name="Heger A."/>
            <person name="Hillier L."/>
            <person name="Hinrichs A.S."/>
            <person name="Holmes I."/>
            <person name="Hoskins R.A."/>
            <person name="Hubisz M.J."/>
            <person name="Hultmark D."/>
            <person name="Huntley M.A."/>
            <person name="Jaffe D.B."/>
            <person name="Jagadeeshan S."/>
            <person name="Jeck W.R."/>
            <person name="Johnson J."/>
            <person name="Jones C.D."/>
            <person name="Jordan W.C."/>
            <person name="Karpen G.H."/>
            <person name="Kataoka E."/>
            <person name="Keightley P.D."/>
            <person name="Kheradpour P."/>
            <person name="Kirkness E.F."/>
            <person name="Koerich L.B."/>
            <person name="Kristiansen K."/>
            <person name="Kudrna D."/>
            <person name="Kulathinal R.J."/>
            <person name="Kumar S."/>
            <person name="Kwok R."/>
            <person name="Lander E."/>
            <person name="Langley C.H."/>
            <person name="Lapoint R."/>
            <person name="Lazzaro B.P."/>
            <person name="Lee S.J."/>
            <person name="Levesque L."/>
            <person name="Li R."/>
            <person name="Lin C.F."/>
            <person name="Lin M.F."/>
            <person name="Lindblad-Toh K."/>
            <person name="Llopart A."/>
            <person name="Long M."/>
            <person name="Low L."/>
            <person name="Lozovsky E."/>
            <person name="Lu J."/>
            <person name="Luo M."/>
            <person name="Machado C.A."/>
            <person name="Makalowski W."/>
            <person name="Marzo M."/>
            <person name="Matsuda M."/>
            <person name="Matzkin L."/>
            <person name="McAllister B."/>
            <person name="McBride C.S."/>
            <person name="McKernan B."/>
            <person name="McKernan K."/>
            <person name="Mendez-Lago M."/>
            <person name="Minx P."/>
            <person name="Mollenhauer M.U."/>
            <person name="Montooth K."/>
            <person name="Mount S.M."/>
            <person name="Mu X."/>
            <person name="Myers E."/>
            <person name="Negre B."/>
            <person name="Newfeld S."/>
            <person name="Nielsen R."/>
            <person name="Noor M.A."/>
            <person name="O'Grady P."/>
            <person name="Pachter L."/>
            <person name="Papaceit M."/>
            <person name="Parisi M.J."/>
            <person name="Parisi M."/>
            <person name="Parts L."/>
            <person name="Pedersen J.S."/>
            <person name="Pesole G."/>
            <person name="Phillippy A.M."/>
            <person name="Ponting C.P."/>
            <person name="Pop M."/>
            <person name="Porcelli D."/>
            <person name="Powell J.R."/>
            <person name="Prohaska S."/>
            <person name="Pruitt K."/>
            <person name="Puig M."/>
            <person name="Quesneville H."/>
            <person name="Ram K.R."/>
            <person name="Rand D."/>
            <person name="Rasmussen M.D."/>
            <person name="Reed L.K."/>
            <person name="Reenan R."/>
            <person name="Reily A."/>
            <person name="Remington K.A."/>
            <person name="Rieger T.T."/>
            <person name="Ritchie M.G."/>
            <person name="Robin C."/>
            <person name="Rogers Y.H."/>
            <person name="Rohde C."/>
            <person name="Rozas J."/>
            <person name="Rubenfield M.J."/>
            <person name="Ruiz A."/>
            <person name="Russo S."/>
            <person name="Salzberg S.L."/>
            <person name="Sanchez-Gracia A."/>
            <person name="Saranga D.J."/>
            <person name="Sato H."/>
            <person name="Schaeffer S.W."/>
            <person name="Schatz M.C."/>
            <person name="Schlenke T."/>
            <person name="Schwartz R."/>
            <person name="Segarra C."/>
            <person name="Singh R.S."/>
            <person name="Sirot L."/>
            <person name="Sirota M."/>
            <person name="Sisneros N.B."/>
            <person name="Smith C.D."/>
            <person name="Smith T.F."/>
            <person name="Spieth J."/>
            <person name="Stage D.E."/>
            <person name="Stark A."/>
            <person name="Stephan W."/>
            <person name="Strausberg R.L."/>
            <person name="Strempel S."/>
            <person name="Sturgill D."/>
            <person name="Sutton G."/>
            <person name="Sutton G.G."/>
            <person name="Tao W."/>
            <person name="Teichmann S."/>
            <person name="Tobari Y.N."/>
            <person name="Tomimura Y."/>
            <person name="Tsolas J.M."/>
            <person name="Valente V.L."/>
            <person name="Venter E."/>
            <person name="Venter J.C."/>
            <person name="Vicario S."/>
            <person name="Vieira F.G."/>
            <person name="Vilella A.J."/>
            <person name="Villasante A."/>
            <person name="Walenz B."/>
            <person name="Wang J."/>
            <person name="Wasserman M."/>
            <person name="Watts T."/>
            <person name="Wilson D."/>
            <person name="Wilson R.K."/>
            <person name="Wing R.A."/>
            <person name="Wolfner M.F."/>
            <person name="Wong A."/>
            <person name="Wong G.K."/>
            <person name="Wu C.I."/>
            <person name="Wu G."/>
            <person name="Yamamoto D."/>
            <person name="Yang H.P."/>
            <person name="Yang S.P."/>
            <person name="Yorke J.A."/>
            <person name="Yoshida K."/>
            <person name="Zdobnov E."/>
            <person name="Zhang P."/>
            <person name="Zhang Y."/>
            <person name="Zimin A.V."/>
            <person name="Baldwin J."/>
            <person name="Abdouelleil A."/>
            <person name="Abdulkadir J."/>
            <person name="Abebe A."/>
            <person name="Abera B."/>
            <person name="Abreu J."/>
            <person name="Acer S.C."/>
            <person name="Aftuck L."/>
            <person name="Alexander A."/>
            <person name="An P."/>
            <person name="Anderson E."/>
            <person name="Anderson S."/>
            <person name="Arachi H."/>
            <person name="Azer M."/>
            <person name="Bachantsang P."/>
            <person name="Barry A."/>
            <person name="Bayul T."/>
            <person name="Berlin A."/>
            <person name="Bessette D."/>
            <person name="Bloom T."/>
            <person name="Blye J."/>
            <person name="Boguslavskiy L."/>
            <person name="Bonnet C."/>
            <person name="Boukhgalter B."/>
            <person name="Bourzgui I."/>
            <person name="Brown A."/>
            <person name="Cahill P."/>
            <person name="Channer S."/>
            <person name="Cheshatsang Y."/>
            <person name="Chuda L."/>
            <person name="Citroen M."/>
            <person name="Collymore A."/>
            <person name="Cooke P."/>
            <person name="Costello M."/>
            <person name="D'Aco K."/>
            <person name="Daza R."/>
            <person name="De Haan G."/>
            <person name="DeGray S."/>
            <person name="DeMaso C."/>
            <person name="Dhargay N."/>
            <person name="Dooley K."/>
            <person name="Dooley E."/>
            <person name="Doricent M."/>
            <person name="Dorje P."/>
            <person name="Dorjee K."/>
            <person name="Dupes A."/>
            <person name="Elong R."/>
            <person name="Falk J."/>
            <person name="Farina A."/>
            <person name="Faro S."/>
            <person name="Ferguson D."/>
            <person name="Fisher S."/>
            <person name="Foley C.D."/>
            <person name="Franke A."/>
            <person name="Friedrich D."/>
            <person name="Gadbois L."/>
            <person name="Gearin G."/>
            <person name="Gearin C.R."/>
            <person name="Giannoukos G."/>
            <person name="Goode T."/>
            <person name="Graham J."/>
            <person name="Grandbois E."/>
            <person name="Grewal S."/>
            <person name="Gyaltsen K."/>
            <person name="Hafez N."/>
            <person name="Hagos B."/>
            <person name="Hall J."/>
            <person name="Henson C."/>
            <person name="Hollinger A."/>
            <person name="Honan T."/>
            <person name="Huard M.D."/>
            <person name="Hughes L."/>
            <person name="Hurhula B."/>
            <person name="Husby M.E."/>
            <person name="Kamat A."/>
            <person name="Kanga B."/>
            <person name="Kashin S."/>
            <person name="Khazanovich D."/>
            <person name="Kisner P."/>
            <person name="Lance K."/>
            <person name="Lara M."/>
            <person name="Lee W."/>
            <person name="Lennon N."/>
            <person name="Letendre F."/>
            <person name="LeVine R."/>
            <person name="Lipovsky A."/>
            <person name="Liu X."/>
            <person name="Liu J."/>
            <person name="Liu S."/>
            <person name="Lokyitsang T."/>
            <person name="Lokyitsang Y."/>
            <person name="Lubonja R."/>
            <person name="Lui A."/>
            <person name="MacDonald P."/>
            <person name="Magnisalis V."/>
            <person name="Maru K."/>
            <person name="Matthews C."/>
            <person name="McCusker W."/>
            <person name="McDonough S."/>
            <person name="Mehta T."/>
            <person name="Meldrim J."/>
            <person name="Meneus L."/>
            <person name="Mihai O."/>
            <person name="Mihalev A."/>
            <person name="Mihova T."/>
            <person name="Mittelman R."/>
            <person name="Mlenga V."/>
            <person name="Montmayeur A."/>
            <person name="Mulrain L."/>
            <person name="Navidi A."/>
            <person name="Naylor J."/>
            <person name="Negash T."/>
            <person name="Nguyen T."/>
            <person name="Nguyen N."/>
            <person name="Nicol R."/>
            <person name="Norbu C."/>
            <person name="Norbu N."/>
            <person name="Novod N."/>
            <person name="O'Neill B."/>
            <person name="Osman S."/>
            <person name="Markiewicz E."/>
            <person name="Oyono O.L."/>
            <person name="Patti C."/>
            <person name="Phunkhang P."/>
            <person name="Pierre F."/>
            <person name="Priest M."/>
            <person name="Raghuraman S."/>
            <person name="Rege F."/>
            <person name="Reyes R."/>
            <person name="Rise C."/>
            <person name="Rogov P."/>
            <person name="Ross K."/>
            <person name="Ryan E."/>
            <person name="Settipalli S."/>
            <person name="Shea T."/>
            <person name="Sherpa N."/>
            <person name="Shi L."/>
            <person name="Shih D."/>
            <person name="Sparrow T."/>
            <person name="Spaulding J."/>
            <person name="Stalker J."/>
            <person name="Stange-Thomann N."/>
            <person name="Stavropoulos S."/>
            <person name="Stone C."/>
            <person name="Strader C."/>
            <person name="Tesfaye S."/>
            <person name="Thomson T."/>
            <person name="Thoulutsang Y."/>
            <person name="Thoulutsang D."/>
            <person name="Topham K."/>
            <person name="Topping I."/>
            <person name="Tsamla T."/>
            <person name="Vassiliev H."/>
            <person name="Vo A."/>
            <person name="Wangchuk T."/>
            <person name="Wangdi T."/>
            <person name="Weiand M."/>
            <person name="Wilkinson J."/>
            <person name="Wilson A."/>
            <person name="Yadav S."/>
            <person name="Young G."/>
            <person name="Yu Q."/>
            <person name="Zembek L."/>
            <person name="Zhong D."/>
            <person name="Zimmer A."/>
            <person name="Zwirko Z."/>
            <person name="Jaffe D.B."/>
            <person name="Alvarez P."/>
            <person name="Brockman W."/>
            <person name="Butler J."/>
            <person name="Chin C."/>
            <person name="Gnerre S."/>
            <person name="Grabherr M."/>
            <person name="Kleber M."/>
            <person name="Mauceli E."/>
            <person name="MacCallum I."/>
        </authorList>
    </citation>
    <scope>NUCLEOTIDE SEQUENCE [LARGE SCALE GENOMIC DNA]</scope>
    <source>
        <strain evidence="6">Tucson 15287-2541.00</strain>
    </source>
</reference>
<sequence length="358" mass="39858">MSTTDKANKSELGTAEPAELAAGASNLAEHLFKKPLPRMEFNKKNKVGFTSPGYELKYKLEGHVSHVTAIRFCPNGDWLTSTSDDRSLKMWSIETGQLFQTLDTGHKLGVNDVTWSPDSKFMASCSDDKTIKLWHPHNGHCFRTLVGHTDNVFACSIHPSSSLIASTSFDCTVQLWDVRNGRSLKVVPAHKDPITSVDFNLNGNLFVTGSYDGLVRIWSTISGNVQQTLIDEDNSPVGSVKFAPNGRYILAAHLNSRIKLWNFQKPKCVRIYEGHINVRYCITAQFSVTAGMWIVSGSEDNCLHIWSLQSKELVQKLPAHSQQIVCIDCHPTLSLIATGSMQHSENLRVWQSSELVIE</sequence>
<feature type="repeat" description="WD" evidence="3">
    <location>
        <begin position="187"/>
        <end position="228"/>
    </location>
</feature>
<feature type="repeat" description="WD" evidence="3">
    <location>
        <begin position="230"/>
        <end position="271"/>
    </location>
</feature>
<dbReference type="InterPro" id="IPR036322">
    <property type="entry name" value="WD40_repeat_dom_sf"/>
</dbReference>
<dbReference type="PhylomeDB" id="B4J9I9"/>
<dbReference type="Proteomes" id="UP000001070">
    <property type="component" value="Unassembled WGS sequence"/>
</dbReference>
<dbReference type="EMBL" id="CH916367">
    <property type="protein sequence ID" value="EDW02496.1"/>
    <property type="molecule type" value="Genomic_DNA"/>
</dbReference>
<dbReference type="PROSITE" id="PS50294">
    <property type="entry name" value="WD_REPEATS_REGION"/>
    <property type="match status" value="5"/>
</dbReference>
<feature type="repeat" description="WD" evidence="3">
    <location>
        <begin position="60"/>
        <end position="101"/>
    </location>
</feature>
<dbReference type="PRINTS" id="PR00320">
    <property type="entry name" value="GPROTEINBRPT"/>
</dbReference>
<dbReference type="STRING" id="7222.B4J9I9"/>
<dbReference type="PROSITE" id="PS00678">
    <property type="entry name" value="WD_REPEATS_1"/>
    <property type="match status" value="2"/>
</dbReference>
<dbReference type="GO" id="GO:0048188">
    <property type="term" value="C:Set1C/COMPASS complex"/>
    <property type="evidence" value="ECO:0007669"/>
    <property type="project" value="TreeGrafter"/>
</dbReference>
<feature type="repeat" description="WD" evidence="3">
    <location>
        <begin position="103"/>
        <end position="144"/>
    </location>
</feature>
<dbReference type="Pfam" id="PF25175">
    <property type="entry name" value="Beta-prop_WDR5"/>
    <property type="match status" value="1"/>
</dbReference>
<feature type="domain" description="WDR5-like beta-propeller" evidence="4">
    <location>
        <begin position="60"/>
        <end position="351"/>
    </location>
</feature>
<dbReference type="SUPFAM" id="SSF50978">
    <property type="entry name" value="WD40 repeat-like"/>
    <property type="match status" value="1"/>
</dbReference>